<reference evidence="4" key="1">
    <citation type="submission" date="2017-01" db="EMBL/GenBank/DDBJ databases">
        <authorList>
            <person name="Varghese N."/>
            <person name="Submissions S."/>
        </authorList>
    </citation>
    <scope>NUCLEOTIDE SEQUENCE [LARGE SCALE GENOMIC DNA]</scope>
    <source>
        <strain evidence="4">ATCC 12950</strain>
    </source>
</reference>
<dbReference type="EMBL" id="FTNI01000029">
    <property type="protein sequence ID" value="SIS12357.1"/>
    <property type="molecule type" value="Genomic_DNA"/>
</dbReference>
<dbReference type="PANTHER" id="PTHR42834:SF1">
    <property type="entry name" value="ENDONUCLEASE_EXONUCLEASE_PHOSPHATASE FAMILY PROTEIN (AFU_ORTHOLOGUE AFUA_3G09210)"/>
    <property type="match status" value="1"/>
</dbReference>
<dbReference type="SUPFAM" id="SSF56219">
    <property type="entry name" value="DNase I-like"/>
    <property type="match status" value="1"/>
</dbReference>
<keyword evidence="3" id="KW-0378">Hydrolase</keyword>
<keyword evidence="3" id="KW-0255">Endonuclease</keyword>
<sequence>MTVIGTWNVENLFKFTPGGKFGPTSQAAYDAKIEGLSATITRAGVEVLAVEEVGDPDALAELAARLGGEWRHVTSGIFDPGHPIRVGLLSRLPFEVVTDRATFPQQLSAIQAGDDGMTAHQMGRGALAVRVTEPDGRTIDVIVAHLKSKLLSFPPGPNGRPRFRPRDEGERARVAAYALYRRTAEAVTVRALADELLAGQGEARQVMVMGDFNDEPEAATTQILLGPPGSELGTPGADQPDRGDKTRLWNLAPRIPAAERFSRVFHGRGELIDHLLVSHALLARAFEVHTVRPADVGGPHDGLPSMTEDPTSRRDAPASDHAMVFTRLSP</sequence>
<gene>
    <name evidence="3" type="ORF">SAMN05421833_12959</name>
</gene>
<dbReference type="GO" id="GO:0004527">
    <property type="term" value="F:exonuclease activity"/>
    <property type="evidence" value="ECO:0007669"/>
    <property type="project" value="UniProtKB-KW"/>
</dbReference>
<keyword evidence="4" id="KW-1185">Reference proteome</keyword>
<organism evidence="3 4">
    <name type="scientific">Microbispora rosea</name>
    <dbReference type="NCBI Taxonomy" id="58117"/>
    <lineage>
        <taxon>Bacteria</taxon>
        <taxon>Bacillati</taxon>
        <taxon>Actinomycetota</taxon>
        <taxon>Actinomycetes</taxon>
        <taxon>Streptosporangiales</taxon>
        <taxon>Streptosporangiaceae</taxon>
        <taxon>Microbispora</taxon>
    </lineage>
</organism>
<protein>
    <submittedName>
        <fullName evidence="3">Metal-dependent hydrolase, endonuclease/exonuclease/phosphatase family</fullName>
    </submittedName>
</protein>
<feature type="region of interest" description="Disordered" evidence="1">
    <location>
        <begin position="296"/>
        <end position="330"/>
    </location>
</feature>
<evidence type="ECO:0000313" key="4">
    <source>
        <dbReference type="Proteomes" id="UP000186096"/>
    </source>
</evidence>
<keyword evidence="3" id="KW-0269">Exonuclease</keyword>
<dbReference type="Pfam" id="PF03372">
    <property type="entry name" value="Exo_endo_phos"/>
    <property type="match status" value="1"/>
</dbReference>
<dbReference type="AlphaFoldDB" id="A0A1N7GIE9"/>
<accession>A0A1N7GIE9</accession>
<proteinExistence type="predicted"/>
<evidence type="ECO:0000259" key="2">
    <source>
        <dbReference type="Pfam" id="PF03372"/>
    </source>
</evidence>
<feature type="domain" description="Endonuclease/exonuclease/phosphatase" evidence="2">
    <location>
        <begin position="5"/>
        <end position="321"/>
    </location>
</feature>
<dbReference type="InterPro" id="IPR005135">
    <property type="entry name" value="Endo/exonuclease/phosphatase"/>
</dbReference>
<dbReference type="GO" id="GO:0004519">
    <property type="term" value="F:endonuclease activity"/>
    <property type="evidence" value="ECO:0007669"/>
    <property type="project" value="UniProtKB-KW"/>
</dbReference>
<dbReference type="Gene3D" id="3.60.10.10">
    <property type="entry name" value="Endonuclease/exonuclease/phosphatase"/>
    <property type="match status" value="1"/>
</dbReference>
<name>A0A1N7GIE9_9ACTN</name>
<dbReference type="OrthoDB" id="7297112at2"/>
<dbReference type="RefSeq" id="WP_076440598.1">
    <property type="nucleotide sequence ID" value="NZ_FTNI01000029.1"/>
</dbReference>
<dbReference type="STRING" id="58117.SAMN05421833_12959"/>
<dbReference type="PANTHER" id="PTHR42834">
    <property type="entry name" value="ENDONUCLEASE/EXONUCLEASE/PHOSPHATASE FAMILY PROTEIN (AFU_ORTHOLOGUE AFUA_3G09210)"/>
    <property type="match status" value="1"/>
</dbReference>
<dbReference type="InterPro" id="IPR036691">
    <property type="entry name" value="Endo/exonu/phosph_ase_sf"/>
</dbReference>
<evidence type="ECO:0000256" key="1">
    <source>
        <dbReference type="SAM" id="MobiDB-lite"/>
    </source>
</evidence>
<keyword evidence="3" id="KW-0540">Nuclease</keyword>
<evidence type="ECO:0000313" key="3">
    <source>
        <dbReference type="EMBL" id="SIS12357.1"/>
    </source>
</evidence>
<dbReference type="Proteomes" id="UP000186096">
    <property type="component" value="Unassembled WGS sequence"/>
</dbReference>